<dbReference type="AlphaFoldDB" id="A0A1Y2HJL6"/>
<reference evidence="8 9" key="1">
    <citation type="submission" date="2016-07" db="EMBL/GenBank/DDBJ databases">
        <title>Pervasive Adenine N6-methylation of Active Genes in Fungi.</title>
        <authorList>
            <consortium name="DOE Joint Genome Institute"/>
            <person name="Mondo S.J."/>
            <person name="Dannebaum R.O."/>
            <person name="Kuo R.C."/>
            <person name="Labutti K."/>
            <person name="Haridas S."/>
            <person name="Kuo A."/>
            <person name="Salamov A."/>
            <person name="Ahrendt S.R."/>
            <person name="Lipzen A."/>
            <person name="Sullivan W."/>
            <person name="Andreopoulos W.B."/>
            <person name="Clum A."/>
            <person name="Lindquist E."/>
            <person name="Daum C."/>
            <person name="Ramamoorthy G.K."/>
            <person name="Gryganskyi A."/>
            <person name="Culley D."/>
            <person name="Magnuson J.K."/>
            <person name="James T.Y."/>
            <person name="O'Malley M.A."/>
            <person name="Stajich J.E."/>
            <person name="Spatafora J.W."/>
            <person name="Visel A."/>
            <person name="Grigoriev I.V."/>
        </authorList>
    </citation>
    <scope>NUCLEOTIDE SEQUENCE [LARGE SCALE GENOMIC DNA]</scope>
    <source>
        <strain evidence="8 9">PL171</strain>
    </source>
</reference>
<feature type="domain" description="PPIase FKBP-type" evidence="7">
    <location>
        <begin position="44"/>
        <end position="132"/>
    </location>
</feature>
<dbReference type="Gene3D" id="3.10.50.40">
    <property type="match status" value="1"/>
</dbReference>
<evidence type="ECO:0000256" key="5">
    <source>
        <dbReference type="PROSITE-ProRule" id="PRU00277"/>
    </source>
</evidence>
<protein>
    <recommendedName>
        <fullName evidence="2 5">peptidylprolyl isomerase</fullName>
        <ecNumber evidence="2 5">5.2.1.8</ecNumber>
    </recommendedName>
</protein>
<organism evidence="8 9">
    <name type="scientific">Catenaria anguillulae PL171</name>
    <dbReference type="NCBI Taxonomy" id="765915"/>
    <lineage>
        <taxon>Eukaryota</taxon>
        <taxon>Fungi</taxon>
        <taxon>Fungi incertae sedis</taxon>
        <taxon>Blastocladiomycota</taxon>
        <taxon>Blastocladiomycetes</taxon>
        <taxon>Blastocladiales</taxon>
        <taxon>Catenariaceae</taxon>
        <taxon>Catenaria</taxon>
    </lineage>
</organism>
<comment type="catalytic activity">
    <reaction evidence="1 5">
        <text>[protein]-peptidylproline (omega=180) = [protein]-peptidylproline (omega=0)</text>
        <dbReference type="Rhea" id="RHEA:16237"/>
        <dbReference type="Rhea" id="RHEA-COMP:10747"/>
        <dbReference type="Rhea" id="RHEA-COMP:10748"/>
        <dbReference type="ChEBI" id="CHEBI:83833"/>
        <dbReference type="ChEBI" id="CHEBI:83834"/>
        <dbReference type="EC" id="5.2.1.8"/>
    </reaction>
</comment>
<dbReference type="GO" id="GO:0003755">
    <property type="term" value="F:peptidyl-prolyl cis-trans isomerase activity"/>
    <property type="evidence" value="ECO:0007669"/>
    <property type="project" value="UniProtKB-KW"/>
</dbReference>
<keyword evidence="3 5" id="KW-0697">Rotamase</keyword>
<dbReference type="InterPro" id="IPR001179">
    <property type="entry name" value="PPIase_FKBP_dom"/>
</dbReference>
<dbReference type="EMBL" id="MCFL01000032">
    <property type="protein sequence ID" value="ORZ33893.1"/>
    <property type="molecule type" value="Genomic_DNA"/>
</dbReference>
<feature type="signal peptide" evidence="6">
    <location>
        <begin position="1"/>
        <end position="21"/>
    </location>
</feature>
<dbReference type="OrthoDB" id="1902587at2759"/>
<dbReference type="Pfam" id="PF00254">
    <property type="entry name" value="FKBP_C"/>
    <property type="match status" value="1"/>
</dbReference>
<name>A0A1Y2HJL6_9FUNG</name>
<evidence type="ECO:0000256" key="6">
    <source>
        <dbReference type="SAM" id="SignalP"/>
    </source>
</evidence>
<proteinExistence type="predicted"/>
<dbReference type="STRING" id="765915.A0A1Y2HJL6"/>
<evidence type="ECO:0000256" key="2">
    <source>
        <dbReference type="ARBA" id="ARBA00013194"/>
    </source>
</evidence>
<dbReference type="SUPFAM" id="SSF54534">
    <property type="entry name" value="FKBP-like"/>
    <property type="match status" value="1"/>
</dbReference>
<dbReference type="Proteomes" id="UP000193411">
    <property type="component" value="Unassembled WGS sequence"/>
</dbReference>
<dbReference type="PROSITE" id="PS50059">
    <property type="entry name" value="FKBP_PPIASE"/>
    <property type="match status" value="1"/>
</dbReference>
<dbReference type="EC" id="5.2.1.8" evidence="2 5"/>
<keyword evidence="6" id="KW-0732">Signal</keyword>
<dbReference type="FunFam" id="3.10.50.40:FF:000006">
    <property type="entry name" value="Peptidyl-prolyl cis-trans isomerase"/>
    <property type="match status" value="1"/>
</dbReference>
<evidence type="ECO:0000256" key="1">
    <source>
        <dbReference type="ARBA" id="ARBA00000971"/>
    </source>
</evidence>
<evidence type="ECO:0000256" key="4">
    <source>
        <dbReference type="ARBA" id="ARBA00023235"/>
    </source>
</evidence>
<keyword evidence="9" id="KW-1185">Reference proteome</keyword>
<accession>A0A1Y2HJL6</accession>
<dbReference type="InterPro" id="IPR044609">
    <property type="entry name" value="FKBP2/11"/>
</dbReference>
<feature type="chain" id="PRO_5012914855" description="peptidylprolyl isomerase" evidence="6">
    <location>
        <begin position="22"/>
        <end position="138"/>
    </location>
</feature>
<evidence type="ECO:0000259" key="7">
    <source>
        <dbReference type="PROSITE" id="PS50059"/>
    </source>
</evidence>
<sequence length="138" mass="15158">MHSRILASALALLALVLAVAAATDKLVIDVVSKPDECAQKSKAGDLLSMHYRGTLDDGSQFDASYDRQEPFDFELGAGQVIKGWDEGLKDMCVGEKRKLTIPYEMAYGEFGYPPVIPARATLHFDVELLEIKNARAEL</sequence>
<keyword evidence="4 5" id="KW-0413">Isomerase</keyword>
<dbReference type="PANTHER" id="PTHR45779:SF14">
    <property type="entry name" value="PEPTIDYLPROLYL ISOMERASE"/>
    <property type="match status" value="1"/>
</dbReference>
<evidence type="ECO:0000313" key="9">
    <source>
        <dbReference type="Proteomes" id="UP000193411"/>
    </source>
</evidence>
<evidence type="ECO:0000256" key="3">
    <source>
        <dbReference type="ARBA" id="ARBA00023110"/>
    </source>
</evidence>
<dbReference type="InterPro" id="IPR046357">
    <property type="entry name" value="PPIase_dom_sf"/>
</dbReference>
<evidence type="ECO:0000313" key="8">
    <source>
        <dbReference type="EMBL" id="ORZ33893.1"/>
    </source>
</evidence>
<gene>
    <name evidence="8" type="ORF">BCR44DRAFT_35564</name>
</gene>
<dbReference type="GO" id="GO:0005783">
    <property type="term" value="C:endoplasmic reticulum"/>
    <property type="evidence" value="ECO:0007669"/>
    <property type="project" value="TreeGrafter"/>
</dbReference>
<dbReference type="PANTHER" id="PTHR45779">
    <property type="entry name" value="PEPTIDYLPROLYL ISOMERASE"/>
    <property type="match status" value="1"/>
</dbReference>
<comment type="caution">
    <text evidence="8">The sequence shown here is derived from an EMBL/GenBank/DDBJ whole genome shotgun (WGS) entry which is preliminary data.</text>
</comment>